<evidence type="ECO:0000313" key="3">
    <source>
        <dbReference type="EMBL" id="OAQ39207.1"/>
    </source>
</evidence>
<dbReference type="STRING" id="1826909.A5893_11105"/>
<dbReference type="EMBL" id="LWHJ01000028">
    <property type="protein sequence ID" value="OAQ39207.1"/>
    <property type="molecule type" value="Genomic_DNA"/>
</dbReference>
<keyword evidence="2" id="KW-0812">Transmembrane</keyword>
<dbReference type="AlphaFoldDB" id="A0A179DDS0"/>
<evidence type="ECO:0000256" key="1">
    <source>
        <dbReference type="SAM" id="MobiDB-lite"/>
    </source>
</evidence>
<feature type="compositionally biased region" description="Low complexity" evidence="1">
    <location>
        <begin position="40"/>
        <end position="54"/>
    </location>
</feature>
<name>A0A179DDS0_9SPHI</name>
<reference evidence="3 4" key="1">
    <citation type="submission" date="2016-04" db="EMBL/GenBank/DDBJ databases">
        <authorList>
            <person name="Evans L.H."/>
            <person name="Alamgir A."/>
            <person name="Owens N."/>
            <person name="Weber N.D."/>
            <person name="Virtaneva K."/>
            <person name="Barbian K."/>
            <person name="Babar A."/>
            <person name="Rosenke K."/>
        </authorList>
    </citation>
    <scope>NUCLEOTIDE SEQUENCE [LARGE SCALE GENOMIC DNA]</scope>
    <source>
        <strain evidence="3 4">CCM 8644</strain>
    </source>
</reference>
<dbReference type="Pfam" id="PF16118">
    <property type="entry name" value="DUF4834"/>
    <property type="match status" value="1"/>
</dbReference>
<evidence type="ECO:0008006" key="5">
    <source>
        <dbReference type="Google" id="ProtNLM"/>
    </source>
</evidence>
<evidence type="ECO:0000313" key="4">
    <source>
        <dbReference type="Proteomes" id="UP000078459"/>
    </source>
</evidence>
<gene>
    <name evidence="3" type="ORF">A5893_11105</name>
</gene>
<dbReference type="InterPro" id="IPR032272">
    <property type="entry name" value="DUF4834"/>
</dbReference>
<keyword evidence="2" id="KW-0472">Membrane</keyword>
<reference evidence="3 4" key="2">
    <citation type="submission" date="2016-06" db="EMBL/GenBank/DDBJ databases">
        <title>Pedobacter psychrophilus sp. nov., isolated from Antarctic fragmentary rock.</title>
        <authorList>
            <person name="Svec P."/>
        </authorList>
    </citation>
    <scope>NUCLEOTIDE SEQUENCE [LARGE SCALE GENOMIC DNA]</scope>
    <source>
        <strain evidence="3 4">CCM 8644</strain>
    </source>
</reference>
<proteinExistence type="predicted"/>
<keyword evidence="4" id="KW-1185">Reference proteome</keyword>
<sequence>MGLLRFLIIAICVLYLVRALARIFLPFLFKKVVNNMNQKMNDQQNNYGQNTNQQSGRPEGTISVDFVPPPPKKKPKLDNAGDFVDYEEVKEK</sequence>
<protein>
    <recommendedName>
        <fullName evidence="5">DUF4834 domain-containing protein</fullName>
    </recommendedName>
</protein>
<comment type="caution">
    <text evidence="3">The sequence shown here is derived from an EMBL/GenBank/DDBJ whole genome shotgun (WGS) entry which is preliminary data.</text>
</comment>
<feature type="transmembrane region" description="Helical" evidence="2">
    <location>
        <begin position="6"/>
        <end position="29"/>
    </location>
</feature>
<keyword evidence="2" id="KW-1133">Transmembrane helix</keyword>
<feature type="region of interest" description="Disordered" evidence="1">
    <location>
        <begin position="40"/>
        <end position="92"/>
    </location>
</feature>
<evidence type="ECO:0000256" key="2">
    <source>
        <dbReference type="SAM" id="Phobius"/>
    </source>
</evidence>
<dbReference type="Proteomes" id="UP000078459">
    <property type="component" value="Unassembled WGS sequence"/>
</dbReference>
<dbReference type="RefSeq" id="WP_068822732.1">
    <property type="nucleotide sequence ID" value="NZ_LWHJ01000028.1"/>
</dbReference>
<organism evidence="3 4">
    <name type="scientific">Pedobacter psychrophilus</name>
    <dbReference type="NCBI Taxonomy" id="1826909"/>
    <lineage>
        <taxon>Bacteria</taxon>
        <taxon>Pseudomonadati</taxon>
        <taxon>Bacteroidota</taxon>
        <taxon>Sphingobacteriia</taxon>
        <taxon>Sphingobacteriales</taxon>
        <taxon>Sphingobacteriaceae</taxon>
        <taxon>Pedobacter</taxon>
    </lineage>
</organism>
<accession>A0A179DDS0</accession>